<dbReference type="Pfam" id="PF03787">
    <property type="entry name" value="RAMPs"/>
    <property type="match status" value="1"/>
</dbReference>
<evidence type="ECO:0000256" key="3">
    <source>
        <dbReference type="ARBA" id="ARBA00022722"/>
    </source>
</evidence>
<keyword evidence="6" id="KW-0694">RNA-binding</keyword>
<comment type="caution">
    <text evidence="10">The sequence shown here is derived from an EMBL/GenBank/DDBJ whole genome shotgun (WGS) entry which is preliminary data.</text>
</comment>
<sequence>MKLLGYKRIHGIIRLKSGLRIGMSKDQMAIGDVDNPVIRNPLTEEPYIPGSSLKGKMRYLLEWHLGGDYISRSSERHVYVPDNPQDPVGRIFGSAPSKETQNETQLQIARERGPTRLLVRDAYLTRESKERLEAMTARGGYLTEVKQEVFIPRIGGNANPRTAERVPAGAEFAFEMVYRVMDTGDGGQTDQSNFEYVKKALELLQLDGLGGYISRGYGQVELRYEVEEK</sequence>
<dbReference type="NCBIfam" id="TIGR02582">
    <property type="entry name" value="cas7_TM1809"/>
    <property type="match status" value="1"/>
</dbReference>
<evidence type="ECO:0000313" key="11">
    <source>
        <dbReference type="Proteomes" id="UP000266089"/>
    </source>
</evidence>
<name>A0A399EAG1_9DEIN</name>
<dbReference type="InterPro" id="IPR013412">
    <property type="entry name" value="CRISPR-assoc_RAMP_Csm3"/>
</dbReference>
<evidence type="ECO:0000256" key="1">
    <source>
        <dbReference type="ARBA" id="ARBA00006342"/>
    </source>
</evidence>
<dbReference type="GO" id="GO:0004519">
    <property type="term" value="F:endonuclease activity"/>
    <property type="evidence" value="ECO:0007669"/>
    <property type="project" value="UniProtKB-KW"/>
</dbReference>
<comment type="similarity">
    <text evidence="1">Belongs to the CRISPR-associated Csm3 family.</text>
</comment>
<dbReference type="PANTHER" id="PTHR35579:SF3">
    <property type="entry name" value="CRISPR SYSTEM CMS ENDORIBONUCLEASE CSM3"/>
    <property type="match status" value="1"/>
</dbReference>
<evidence type="ECO:0000259" key="9">
    <source>
        <dbReference type="Pfam" id="PF03787"/>
    </source>
</evidence>
<evidence type="ECO:0000256" key="6">
    <source>
        <dbReference type="ARBA" id="ARBA00022884"/>
    </source>
</evidence>
<evidence type="ECO:0000256" key="2">
    <source>
        <dbReference type="ARBA" id="ARBA00022150"/>
    </source>
</evidence>
<evidence type="ECO:0000256" key="4">
    <source>
        <dbReference type="ARBA" id="ARBA00022759"/>
    </source>
</evidence>
<accession>A0A399EAG1</accession>
<dbReference type="InterPro" id="IPR052216">
    <property type="entry name" value="CRISPR_Csm3_endoribonuclease"/>
</dbReference>
<reference evidence="10 11" key="1">
    <citation type="submission" date="2018-08" db="EMBL/GenBank/DDBJ databases">
        <title>Meiothermus cateniformans JCM 15151 genome sequencing project.</title>
        <authorList>
            <person name="Da Costa M.S."/>
            <person name="Albuquerque L."/>
            <person name="Raposo P."/>
            <person name="Froufe H.J.C."/>
            <person name="Barroso C.S."/>
            <person name="Egas C."/>
        </authorList>
    </citation>
    <scope>NUCLEOTIDE SEQUENCE [LARGE SCALE GENOMIC DNA]</scope>
    <source>
        <strain evidence="10 11">JCM 15151</strain>
    </source>
</reference>
<dbReference type="InterPro" id="IPR005537">
    <property type="entry name" value="RAMP_III_fam"/>
</dbReference>
<dbReference type="AlphaFoldDB" id="A0A399EAG1"/>
<dbReference type="GO" id="GO:0051607">
    <property type="term" value="P:defense response to virus"/>
    <property type="evidence" value="ECO:0007669"/>
    <property type="project" value="UniProtKB-KW"/>
</dbReference>
<keyword evidence="7" id="KW-0051">Antiviral defense</keyword>
<keyword evidence="5" id="KW-0378">Hydrolase</keyword>
<dbReference type="EMBL" id="QWKX01000002">
    <property type="protein sequence ID" value="RIH79890.1"/>
    <property type="molecule type" value="Genomic_DNA"/>
</dbReference>
<evidence type="ECO:0000256" key="7">
    <source>
        <dbReference type="ARBA" id="ARBA00023118"/>
    </source>
</evidence>
<evidence type="ECO:0000313" key="10">
    <source>
        <dbReference type="EMBL" id="RIH79890.1"/>
    </source>
</evidence>
<dbReference type="GO" id="GO:0016787">
    <property type="term" value="F:hydrolase activity"/>
    <property type="evidence" value="ECO:0007669"/>
    <property type="project" value="UniProtKB-KW"/>
</dbReference>
<evidence type="ECO:0000256" key="5">
    <source>
        <dbReference type="ARBA" id="ARBA00022801"/>
    </source>
</evidence>
<dbReference type="GO" id="GO:0003723">
    <property type="term" value="F:RNA binding"/>
    <property type="evidence" value="ECO:0007669"/>
    <property type="project" value="UniProtKB-KW"/>
</dbReference>
<protein>
    <recommendedName>
        <fullName evidence="2">CRISPR system Cms endoribonuclease Csm3</fullName>
    </recommendedName>
    <alternativeName>
        <fullName evidence="8">CRISPR type III A-associated RAMP protein Csm3</fullName>
    </alternativeName>
</protein>
<proteinExistence type="inferred from homology"/>
<organism evidence="10 11">
    <name type="scientific">Meiothermus taiwanensis</name>
    <dbReference type="NCBI Taxonomy" id="172827"/>
    <lineage>
        <taxon>Bacteria</taxon>
        <taxon>Thermotogati</taxon>
        <taxon>Deinococcota</taxon>
        <taxon>Deinococci</taxon>
        <taxon>Thermales</taxon>
        <taxon>Thermaceae</taxon>
        <taxon>Meiothermus</taxon>
    </lineage>
</organism>
<dbReference type="Proteomes" id="UP000266089">
    <property type="component" value="Unassembled WGS sequence"/>
</dbReference>
<dbReference type="OrthoDB" id="1063910at2"/>
<evidence type="ECO:0000256" key="8">
    <source>
        <dbReference type="ARBA" id="ARBA00033183"/>
    </source>
</evidence>
<keyword evidence="4" id="KW-0255">Endonuclease</keyword>
<keyword evidence="3" id="KW-0540">Nuclease</keyword>
<dbReference type="PANTHER" id="PTHR35579">
    <property type="entry name" value="CRISPR SYSTEM CMS ENDORIBONUCLEASE CSM3"/>
    <property type="match status" value="1"/>
</dbReference>
<feature type="domain" description="CRISPR type III-associated protein" evidence="9">
    <location>
        <begin position="29"/>
        <end position="221"/>
    </location>
</feature>
<gene>
    <name evidence="10" type="primary">csm3</name>
    <name evidence="10" type="ORF">Mcate_00116</name>
</gene>
<dbReference type="RefSeq" id="WP_119361390.1">
    <property type="nucleotide sequence ID" value="NZ_JBHSXZ010000022.1"/>
</dbReference>